<feature type="transmembrane region" description="Helical" evidence="5">
    <location>
        <begin position="75"/>
        <end position="98"/>
    </location>
</feature>
<evidence type="ECO:0000313" key="8">
    <source>
        <dbReference type="Proteomes" id="UP000189670"/>
    </source>
</evidence>
<name>A0A1V1NRY9_9BACT</name>
<dbReference type="GO" id="GO:0005524">
    <property type="term" value="F:ATP binding"/>
    <property type="evidence" value="ECO:0007669"/>
    <property type="project" value="InterPro"/>
</dbReference>
<sequence length="277" mass="31178">MLIYVSLALISVAITVGVLNFVKGIAYIRIESKMNKHIQSAIWDRLLCLPLSFFRSYNAGDLSNRANGINMIRQLVSGVVVTTVLASLFSIFNLALLFYYNVHLALIAIFLALVSLIFSFIICYKGQFYQKKVAHLEGKLSGMTLQFITGISKIRVSGSEIFAFSVWSQVFGQMKAEYMKTGFLINRQEIFNMVYPLMASIVIFGTSIPYLHNQNGNVWTLGEFMAFYTAFCIFLSAILQMSLSIIATLDIFTCYERLSPILCANPEIDLARKIPEN</sequence>
<evidence type="ECO:0000256" key="1">
    <source>
        <dbReference type="ARBA" id="ARBA00004651"/>
    </source>
</evidence>
<keyword evidence="2 5" id="KW-0812">Transmembrane</keyword>
<dbReference type="EMBL" id="ATBP01002925">
    <property type="protein sequence ID" value="ETR65334.1"/>
    <property type="molecule type" value="Genomic_DNA"/>
</dbReference>
<dbReference type="Gene3D" id="1.20.1560.10">
    <property type="entry name" value="ABC transporter type 1, transmembrane domain"/>
    <property type="match status" value="1"/>
</dbReference>
<protein>
    <recommendedName>
        <fullName evidence="6">ABC transmembrane type-1 domain-containing protein</fullName>
    </recommendedName>
</protein>
<organism evidence="7 8">
    <name type="scientific">Candidatus Magnetoglobus multicellularis str. Araruama</name>
    <dbReference type="NCBI Taxonomy" id="890399"/>
    <lineage>
        <taxon>Bacteria</taxon>
        <taxon>Pseudomonadati</taxon>
        <taxon>Thermodesulfobacteriota</taxon>
        <taxon>Desulfobacteria</taxon>
        <taxon>Desulfobacterales</taxon>
        <taxon>Desulfobacteraceae</taxon>
        <taxon>Candidatus Magnetoglobus</taxon>
    </lineage>
</organism>
<dbReference type="Pfam" id="PF00664">
    <property type="entry name" value="ABC_membrane"/>
    <property type="match status" value="1"/>
</dbReference>
<evidence type="ECO:0000259" key="6">
    <source>
        <dbReference type="PROSITE" id="PS50929"/>
    </source>
</evidence>
<dbReference type="Proteomes" id="UP000189670">
    <property type="component" value="Unassembled WGS sequence"/>
</dbReference>
<accession>A0A1V1NRY9</accession>
<comment type="caution">
    <text evidence="7">The sequence shown here is derived from an EMBL/GenBank/DDBJ whole genome shotgun (WGS) entry which is preliminary data.</text>
</comment>
<keyword evidence="4 5" id="KW-0472">Membrane</keyword>
<dbReference type="GO" id="GO:0005886">
    <property type="term" value="C:plasma membrane"/>
    <property type="evidence" value="ECO:0007669"/>
    <property type="project" value="UniProtKB-SubCell"/>
</dbReference>
<reference evidence="8" key="1">
    <citation type="submission" date="2012-11" db="EMBL/GenBank/DDBJ databases">
        <authorList>
            <person name="Lucero-Rivera Y.E."/>
            <person name="Tovar-Ramirez D."/>
        </authorList>
    </citation>
    <scope>NUCLEOTIDE SEQUENCE [LARGE SCALE GENOMIC DNA]</scope>
    <source>
        <strain evidence="8">Araruama</strain>
    </source>
</reference>
<evidence type="ECO:0000256" key="4">
    <source>
        <dbReference type="ARBA" id="ARBA00023136"/>
    </source>
</evidence>
<evidence type="ECO:0000256" key="5">
    <source>
        <dbReference type="SAM" id="Phobius"/>
    </source>
</evidence>
<dbReference type="SUPFAM" id="SSF90123">
    <property type="entry name" value="ABC transporter transmembrane region"/>
    <property type="match status" value="1"/>
</dbReference>
<feature type="transmembrane region" description="Helical" evidence="5">
    <location>
        <begin position="104"/>
        <end position="124"/>
    </location>
</feature>
<feature type="transmembrane region" description="Helical" evidence="5">
    <location>
        <begin position="190"/>
        <end position="212"/>
    </location>
</feature>
<dbReference type="InterPro" id="IPR036640">
    <property type="entry name" value="ABC1_TM_sf"/>
</dbReference>
<gene>
    <name evidence="7" type="ORF">OMM_06078</name>
</gene>
<dbReference type="GO" id="GO:0140359">
    <property type="term" value="F:ABC-type transporter activity"/>
    <property type="evidence" value="ECO:0007669"/>
    <property type="project" value="InterPro"/>
</dbReference>
<feature type="transmembrane region" description="Helical" evidence="5">
    <location>
        <begin position="6"/>
        <end position="28"/>
    </location>
</feature>
<feature type="transmembrane region" description="Helical" evidence="5">
    <location>
        <begin position="224"/>
        <end position="249"/>
    </location>
</feature>
<dbReference type="AlphaFoldDB" id="A0A1V1NRY9"/>
<dbReference type="PROSITE" id="PS50929">
    <property type="entry name" value="ABC_TM1F"/>
    <property type="match status" value="1"/>
</dbReference>
<keyword evidence="3 5" id="KW-1133">Transmembrane helix</keyword>
<comment type="subcellular location">
    <subcellularLocation>
        <location evidence="1">Cell membrane</location>
        <topology evidence="1">Multi-pass membrane protein</topology>
    </subcellularLocation>
</comment>
<feature type="domain" description="ABC transmembrane type-1" evidence="6">
    <location>
        <begin position="1"/>
        <end position="250"/>
    </location>
</feature>
<evidence type="ECO:0000256" key="3">
    <source>
        <dbReference type="ARBA" id="ARBA00022989"/>
    </source>
</evidence>
<evidence type="ECO:0000256" key="2">
    <source>
        <dbReference type="ARBA" id="ARBA00022692"/>
    </source>
</evidence>
<dbReference type="InterPro" id="IPR011527">
    <property type="entry name" value="ABC1_TM_dom"/>
</dbReference>
<evidence type="ECO:0000313" key="7">
    <source>
        <dbReference type="EMBL" id="ETR65334.1"/>
    </source>
</evidence>
<proteinExistence type="predicted"/>